<keyword evidence="2" id="KW-1185">Reference proteome</keyword>
<organism evidence="1">
    <name type="scientific">Oikopleura dioica</name>
    <name type="common">Tunicate</name>
    <dbReference type="NCBI Taxonomy" id="34765"/>
    <lineage>
        <taxon>Eukaryota</taxon>
        <taxon>Metazoa</taxon>
        <taxon>Chordata</taxon>
        <taxon>Tunicata</taxon>
        <taxon>Appendicularia</taxon>
        <taxon>Copelata</taxon>
        <taxon>Oikopleuridae</taxon>
        <taxon>Oikopleura</taxon>
    </lineage>
</organism>
<dbReference type="InParanoid" id="E4WT61"/>
<gene>
    <name evidence="1" type="ORF">GSOID_T00005936001</name>
</gene>
<dbReference type="AlphaFoldDB" id="E4WT61"/>
<evidence type="ECO:0000313" key="2">
    <source>
        <dbReference type="Proteomes" id="UP000001307"/>
    </source>
</evidence>
<proteinExistence type="predicted"/>
<dbReference type="Proteomes" id="UP000001307">
    <property type="component" value="Unassembled WGS sequence"/>
</dbReference>
<reference evidence="1" key="1">
    <citation type="journal article" date="2010" name="Science">
        <title>Plasticity of animal genome architecture unmasked by rapid evolution of a pelagic tunicate.</title>
        <authorList>
            <person name="Denoeud F."/>
            <person name="Henriet S."/>
            <person name="Mungpakdee S."/>
            <person name="Aury J.M."/>
            <person name="Da Silva C."/>
            <person name="Brinkmann H."/>
            <person name="Mikhaleva J."/>
            <person name="Olsen L.C."/>
            <person name="Jubin C."/>
            <person name="Canestro C."/>
            <person name="Bouquet J.M."/>
            <person name="Danks G."/>
            <person name="Poulain J."/>
            <person name="Campsteijn C."/>
            <person name="Adamski M."/>
            <person name="Cross I."/>
            <person name="Yadetie F."/>
            <person name="Muffato M."/>
            <person name="Louis A."/>
            <person name="Butcher S."/>
            <person name="Tsagkogeorga G."/>
            <person name="Konrad A."/>
            <person name="Singh S."/>
            <person name="Jensen M.F."/>
            <person name="Cong E.H."/>
            <person name="Eikeseth-Otteraa H."/>
            <person name="Noel B."/>
            <person name="Anthouard V."/>
            <person name="Porcel B.M."/>
            <person name="Kachouri-Lafond R."/>
            <person name="Nishino A."/>
            <person name="Ugolini M."/>
            <person name="Chourrout P."/>
            <person name="Nishida H."/>
            <person name="Aasland R."/>
            <person name="Huzurbazar S."/>
            <person name="Westhof E."/>
            <person name="Delsuc F."/>
            <person name="Lehrach H."/>
            <person name="Reinhardt R."/>
            <person name="Weissenbach J."/>
            <person name="Roy S.W."/>
            <person name="Artiguenave F."/>
            <person name="Postlethwait J.H."/>
            <person name="Manak J.R."/>
            <person name="Thompson E.M."/>
            <person name="Jaillon O."/>
            <person name="Du Pasquier L."/>
            <person name="Boudinot P."/>
            <person name="Liberles D.A."/>
            <person name="Volff J.N."/>
            <person name="Philippe H."/>
            <person name="Lenhard B."/>
            <person name="Roest Crollius H."/>
            <person name="Wincker P."/>
            <person name="Chourrout D."/>
        </authorList>
    </citation>
    <scope>NUCLEOTIDE SEQUENCE [LARGE SCALE GENOMIC DNA]</scope>
</reference>
<dbReference type="EMBL" id="FN653016">
    <property type="protein sequence ID" value="CBY06866.1"/>
    <property type="molecule type" value="Genomic_DNA"/>
</dbReference>
<sequence>MRASERSPSLARRKFQKVPLAAFKILRRSARSLAGFSRLETYSRIFDAVSDNKWATPHEGRMSKVLKQLENSDNGSSCYLDNVPQSSKGESDEVNVFDENDFCKLNGQVNAAINSYARHHAFEGRVYRQIIRSARKVKNFFNQKNEC</sequence>
<name>E4WT61_OIKDI</name>
<accession>E4WT61</accession>
<protein>
    <submittedName>
        <fullName evidence="1">Uncharacterized protein</fullName>
    </submittedName>
</protein>
<evidence type="ECO:0000313" key="1">
    <source>
        <dbReference type="EMBL" id="CBY06866.1"/>
    </source>
</evidence>